<dbReference type="GO" id="GO:0000462">
    <property type="term" value="P:maturation of SSU-rRNA from tricistronic rRNA transcript (SSU-rRNA, 5.8S rRNA, LSU-rRNA)"/>
    <property type="evidence" value="ECO:0007669"/>
    <property type="project" value="EnsemblFungi"/>
</dbReference>
<gene>
    <name evidence="8" type="ORF">SLOPH_2436</name>
</gene>
<dbReference type="EC" id="2.7.4.3" evidence="7"/>
<comment type="caution">
    <text evidence="8">The sequence shown here is derived from an EMBL/GenBank/DDBJ whole genome shotgun (WGS) entry which is preliminary data.</text>
</comment>
<dbReference type="PANTHER" id="PTHR12595:SF0">
    <property type="entry name" value="ADENYLATE KINASE ISOENZYME 6"/>
    <property type="match status" value="1"/>
</dbReference>
<feature type="region of interest" description="NMPbind" evidence="7">
    <location>
        <begin position="31"/>
        <end position="54"/>
    </location>
</feature>
<dbReference type="GO" id="GO:0005737">
    <property type="term" value="C:cytoplasm"/>
    <property type="evidence" value="ECO:0007669"/>
    <property type="project" value="UniProtKB-SubCell"/>
</dbReference>
<keyword evidence="4 7" id="KW-0547">Nucleotide-binding</keyword>
<keyword evidence="9" id="KW-1185">Reference proteome</keyword>
<keyword evidence="1 7" id="KW-0690">Ribosome biogenesis</keyword>
<feature type="binding site" evidence="7">
    <location>
        <position position="14"/>
    </location>
    <ligand>
        <name>ATP</name>
        <dbReference type="ChEBI" id="CHEBI:30616"/>
    </ligand>
</feature>
<dbReference type="OrthoDB" id="10251185at2759"/>
<comment type="function">
    <text evidence="7">Broad-specificity nucleoside monophosphate (NMP) kinase that catalyzes the reversible transfer of the terminal phosphate group between nucleoside triphosphates and monophosphates. Has also ATPase activity. Involved in the late cytoplasmic maturation steps of the 40S ribosomal particles, specifically 18S rRNA maturation. While NMP activity is not required for ribosome maturation, ATPase activity is. Associates transiently with small ribosomal subunit protein uS11. ATP hydrolysis breaks the interaction with uS11. May temporarily remove uS11 from the ribosome to enable a conformational change of the ribosomal RNA that is needed for the final maturation step of the small ribosomal subunit. Its NMP activity may have a role in nuclear energy homeostasis.</text>
</comment>
<dbReference type="Pfam" id="PF13238">
    <property type="entry name" value="AAA_18"/>
    <property type="match status" value="1"/>
</dbReference>
<dbReference type="HAMAP" id="MF_00039">
    <property type="entry name" value="Adenylate_kinase_AK6"/>
    <property type="match status" value="1"/>
</dbReference>
<evidence type="ECO:0000313" key="8">
    <source>
        <dbReference type="EMBL" id="EPR79583.1"/>
    </source>
</evidence>
<comment type="catalytic activity">
    <reaction evidence="7">
        <text>ATP + H2O = ADP + phosphate + H(+)</text>
        <dbReference type="Rhea" id="RHEA:13065"/>
        <dbReference type="ChEBI" id="CHEBI:15377"/>
        <dbReference type="ChEBI" id="CHEBI:15378"/>
        <dbReference type="ChEBI" id="CHEBI:30616"/>
        <dbReference type="ChEBI" id="CHEBI:43474"/>
        <dbReference type="ChEBI" id="CHEBI:456216"/>
    </reaction>
</comment>
<dbReference type="Gene3D" id="3.40.50.300">
    <property type="entry name" value="P-loop containing nucleotide triphosphate hydrolases"/>
    <property type="match status" value="1"/>
</dbReference>
<dbReference type="SUPFAM" id="SSF52540">
    <property type="entry name" value="P-loop containing nucleoside triphosphate hydrolases"/>
    <property type="match status" value="1"/>
</dbReference>
<dbReference type="HOGENOM" id="CLU_079096_1_0_1"/>
<dbReference type="GO" id="GO:0005634">
    <property type="term" value="C:nucleus"/>
    <property type="evidence" value="ECO:0007669"/>
    <property type="project" value="UniProtKB-SubCell"/>
</dbReference>
<sequence length="160" mass="19057">MSHILISGTPGVGKTTLCKKLSSELNLKHIDISNFIKEEKIYEEYDDELDTYVFDENKVKKILDEKYKNTNIFCIFDTHTPELCSNIKNICVFVIKEDTKILRERYEDRKYSEKKIMENITCEIMDVVEDEAREYFDNVIIIEDGDMEKRIEIIKDFYKK</sequence>
<dbReference type="GO" id="GO:0005524">
    <property type="term" value="F:ATP binding"/>
    <property type="evidence" value="ECO:0007669"/>
    <property type="project" value="UniProtKB-KW"/>
</dbReference>
<evidence type="ECO:0000256" key="2">
    <source>
        <dbReference type="ARBA" id="ARBA00022552"/>
    </source>
</evidence>
<keyword evidence="7" id="KW-0963">Cytoplasm</keyword>
<keyword evidence="2 7" id="KW-0698">rRNA processing</keyword>
<dbReference type="InterPro" id="IPR020618">
    <property type="entry name" value="Adenyl_kinase_AK6"/>
</dbReference>
<accession>S7XUK4</accession>
<evidence type="ECO:0000256" key="1">
    <source>
        <dbReference type="ARBA" id="ARBA00022517"/>
    </source>
</evidence>
<keyword evidence="3 7" id="KW-0808">Transferase</keyword>
<evidence type="ECO:0000256" key="6">
    <source>
        <dbReference type="ARBA" id="ARBA00022840"/>
    </source>
</evidence>
<dbReference type="PANTHER" id="PTHR12595">
    <property type="entry name" value="POS9-ACTIVATING FACTOR FAP7-RELATED"/>
    <property type="match status" value="1"/>
</dbReference>
<dbReference type="EMBL" id="ATCN01000194">
    <property type="protein sequence ID" value="EPR79583.1"/>
    <property type="molecule type" value="Genomic_DNA"/>
</dbReference>
<dbReference type="AlphaFoldDB" id="S7XUK4"/>
<evidence type="ECO:0000313" key="9">
    <source>
        <dbReference type="Proteomes" id="UP000014978"/>
    </source>
</evidence>
<comment type="similarity">
    <text evidence="7">Belongs to the adenylate kinase family. AK6 subfamily.</text>
</comment>
<evidence type="ECO:0000256" key="7">
    <source>
        <dbReference type="HAMAP-Rule" id="MF_03173"/>
    </source>
</evidence>
<keyword evidence="6 7" id="KW-0067">ATP-binding</keyword>
<dbReference type="Proteomes" id="UP000014978">
    <property type="component" value="Unassembled WGS sequence"/>
</dbReference>
<dbReference type="STRING" id="1358809.S7XUK4"/>
<feature type="binding site" evidence="7">
    <location>
        <position position="109"/>
    </location>
    <ligand>
        <name>ATP</name>
        <dbReference type="ChEBI" id="CHEBI:30616"/>
    </ligand>
</feature>
<dbReference type="InterPro" id="IPR027417">
    <property type="entry name" value="P-loop_NTPase"/>
</dbReference>
<dbReference type="OMA" id="QCEIFGT"/>
<dbReference type="GO" id="GO:0034599">
    <property type="term" value="P:cellular response to oxidative stress"/>
    <property type="evidence" value="ECO:0007669"/>
    <property type="project" value="EnsemblFungi"/>
</dbReference>
<comment type="catalytic activity">
    <reaction evidence="7">
        <text>AMP + ATP = 2 ADP</text>
        <dbReference type="Rhea" id="RHEA:12973"/>
        <dbReference type="ChEBI" id="CHEBI:30616"/>
        <dbReference type="ChEBI" id="CHEBI:456215"/>
        <dbReference type="ChEBI" id="CHEBI:456216"/>
        <dbReference type="EC" id="2.7.4.3"/>
    </reaction>
</comment>
<dbReference type="VEuPathDB" id="MicrosporidiaDB:SLOPH_2436"/>
<evidence type="ECO:0000256" key="4">
    <source>
        <dbReference type="ARBA" id="ARBA00022741"/>
    </source>
</evidence>
<comment type="subcellular location">
    <subcellularLocation>
        <location evidence="7">Cytoplasm</location>
    </subcellularLocation>
    <subcellularLocation>
        <location evidence="7">Nucleus</location>
    </subcellularLocation>
</comment>
<name>S7XUK4_SPRLO</name>
<comment type="caution">
    <text evidence="7">Lacks conserved residue(s) required for the propagation of feature annotation.</text>
</comment>
<dbReference type="GO" id="GO:0016887">
    <property type="term" value="F:ATP hydrolysis activity"/>
    <property type="evidence" value="ECO:0007669"/>
    <property type="project" value="UniProtKB-UniRule"/>
</dbReference>
<organism evidence="8 9">
    <name type="scientific">Spraguea lophii (strain 42_110)</name>
    <name type="common">Microsporidian parasite</name>
    <dbReference type="NCBI Taxonomy" id="1358809"/>
    <lineage>
        <taxon>Eukaryota</taxon>
        <taxon>Fungi</taxon>
        <taxon>Fungi incertae sedis</taxon>
        <taxon>Microsporidia</taxon>
        <taxon>Spragueidae</taxon>
        <taxon>Spraguea</taxon>
    </lineage>
</organism>
<evidence type="ECO:0000256" key="5">
    <source>
        <dbReference type="ARBA" id="ARBA00022777"/>
    </source>
</evidence>
<proteinExistence type="inferred from homology"/>
<protein>
    <recommendedName>
        <fullName evidence="7">Adenylate kinase isoenzyme 6 homolog</fullName>
        <shortName evidence="7">AK6</shortName>
        <ecNumber evidence="7">2.7.4.3</ecNumber>
    </recommendedName>
    <alternativeName>
        <fullName evidence="7">Dual activity adenylate kinase/ATPase</fullName>
        <shortName evidence="7">AK/ATPase</shortName>
    </alternativeName>
</protein>
<feature type="region of interest" description="LID" evidence="7">
    <location>
        <begin position="108"/>
        <end position="118"/>
    </location>
</feature>
<dbReference type="FunCoup" id="S7XUK4">
    <property type="interactions" value="184"/>
</dbReference>
<keyword evidence="5 7" id="KW-0418">Kinase</keyword>
<reference evidence="9" key="1">
    <citation type="journal article" date="2013" name="PLoS Genet.">
        <title>The genome of Spraguea lophii and the basis of host-microsporidian interactions.</title>
        <authorList>
            <person name="Campbell S.E."/>
            <person name="Williams T.A."/>
            <person name="Yousuf A."/>
            <person name="Soanes D.M."/>
            <person name="Paszkiewicz K.H."/>
            <person name="Williams B.A.P."/>
        </authorList>
    </citation>
    <scope>NUCLEOTIDE SEQUENCE [LARGE SCALE GENOMIC DNA]</scope>
    <source>
        <strain evidence="9">42_110</strain>
    </source>
</reference>
<feature type="binding site" evidence="7">
    <location>
        <position position="15"/>
    </location>
    <ligand>
        <name>ATP</name>
        <dbReference type="ChEBI" id="CHEBI:30616"/>
    </ligand>
</feature>
<comment type="subunit">
    <text evidence="7">Interacts with small ribosomal subunit protein uS11. Not a structural component of 43S pre-ribosomes, but transiently interacts with them by binding to uS11.</text>
</comment>
<dbReference type="GO" id="GO:0004017">
    <property type="term" value="F:AMP kinase activity"/>
    <property type="evidence" value="ECO:0007669"/>
    <property type="project" value="UniProtKB-UniRule"/>
</dbReference>
<feature type="binding site" evidence="7">
    <location>
        <position position="16"/>
    </location>
    <ligand>
        <name>ATP</name>
        <dbReference type="ChEBI" id="CHEBI:30616"/>
    </ligand>
</feature>
<evidence type="ECO:0000256" key="3">
    <source>
        <dbReference type="ARBA" id="ARBA00022679"/>
    </source>
</evidence>
<dbReference type="InParanoid" id="S7XUK4"/>
<keyword evidence="7" id="KW-0539">Nucleus</keyword>
<feature type="binding site" evidence="7">
    <location>
        <position position="11"/>
    </location>
    <ligand>
        <name>ATP</name>
        <dbReference type="ChEBI" id="CHEBI:30616"/>
    </ligand>
</feature>
<feature type="binding site" evidence="7">
    <location>
        <position position="13"/>
    </location>
    <ligand>
        <name>ATP</name>
        <dbReference type="ChEBI" id="CHEBI:30616"/>
    </ligand>
</feature>